<evidence type="ECO:0000313" key="1">
    <source>
        <dbReference type="EMBL" id="CAG7715938.1"/>
    </source>
</evidence>
<accession>A0A8J2NNB1</accession>
<dbReference type="Proteomes" id="UP000708208">
    <property type="component" value="Unassembled WGS sequence"/>
</dbReference>
<evidence type="ECO:0000313" key="2">
    <source>
        <dbReference type="Proteomes" id="UP000708208"/>
    </source>
</evidence>
<comment type="caution">
    <text evidence="1">The sequence shown here is derived from an EMBL/GenBank/DDBJ whole genome shotgun (WGS) entry which is preliminary data.</text>
</comment>
<protein>
    <submittedName>
        <fullName evidence="1">Uncharacterized protein</fullName>
    </submittedName>
</protein>
<name>A0A8J2NNB1_9HEXA</name>
<organism evidence="1 2">
    <name type="scientific">Allacma fusca</name>
    <dbReference type="NCBI Taxonomy" id="39272"/>
    <lineage>
        <taxon>Eukaryota</taxon>
        <taxon>Metazoa</taxon>
        <taxon>Ecdysozoa</taxon>
        <taxon>Arthropoda</taxon>
        <taxon>Hexapoda</taxon>
        <taxon>Collembola</taxon>
        <taxon>Symphypleona</taxon>
        <taxon>Sminthuridae</taxon>
        <taxon>Allacma</taxon>
    </lineage>
</organism>
<dbReference type="EMBL" id="CAJVCH010034919">
    <property type="protein sequence ID" value="CAG7715938.1"/>
    <property type="molecule type" value="Genomic_DNA"/>
</dbReference>
<gene>
    <name evidence="1" type="ORF">AFUS01_LOCUS5473</name>
</gene>
<dbReference type="AlphaFoldDB" id="A0A8J2NNB1"/>
<reference evidence="1" key="1">
    <citation type="submission" date="2021-06" db="EMBL/GenBank/DDBJ databases">
        <authorList>
            <person name="Hodson N. C."/>
            <person name="Mongue J. A."/>
            <person name="Jaron S. K."/>
        </authorList>
    </citation>
    <scope>NUCLEOTIDE SEQUENCE</scope>
</reference>
<proteinExistence type="predicted"/>
<keyword evidence="2" id="KW-1185">Reference proteome</keyword>
<sequence>MSKGVYSSCSTNFFPALVCHRRGGFKNQNLCLSSTDKKCQLKSPFTLWIPLRLVMEKYLLEDRLQSFF</sequence>